<evidence type="ECO:0000256" key="3">
    <source>
        <dbReference type="ARBA" id="ARBA00022840"/>
    </source>
</evidence>
<comment type="caution">
    <text evidence="6">The sequence shown here is derived from an EMBL/GenBank/DDBJ whole genome shotgun (WGS) entry which is preliminary data.</text>
</comment>
<evidence type="ECO:0000256" key="1">
    <source>
        <dbReference type="ARBA" id="ARBA00022598"/>
    </source>
</evidence>
<dbReference type="PROSITE" id="PS50975">
    <property type="entry name" value="ATP_GRASP"/>
    <property type="match status" value="1"/>
</dbReference>
<gene>
    <name evidence="6" type="ORF">COS93_00520</name>
</gene>
<accession>A0A2M6Z436</accession>
<dbReference type="Gene3D" id="3.30.1490.20">
    <property type="entry name" value="ATP-grasp fold, A domain"/>
    <property type="match status" value="1"/>
</dbReference>
<keyword evidence="1" id="KW-0436">Ligase</keyword>
<feature type="domain" description="ATP-grasp" evidence="5">
    <location>
        <begin position="10"/>
        <end position="46"/>
    </location>
</feature>
<dbReference type="EMBL" id="PEWP01000012">
    <property type="protein sequence ID" value="PIU47163.1"/>
    <property type="molecule type" value="Genomic_DNA"/>
</dbReference>
<protein>
    <submittedName>
        <fullName evidence="6">Acetyl-CoA synthetase</fullName>
    </submittedName>
</protein>
<reference evidence="7" key="1">
    <citation type="submission" date="2017-09" db="EMBL/GenBank/DDBJ databases">
        <title>Depth-based differentiation of microbial function through sediment-hosted aquifers and enrichment of novel symbionts in the deep terrestrial subsurface.</title>
        <authorList>
            <person name="Probst A.J."/>
            <person name="Ladd B."/>
            <person name="Jarett J.K."/>
            <person name="Geller-Mcgrath D.E."/>
            <person name="Sieber C.M.K."/>
            <person name="Emerson J.B."/>
            <person name="Anantharaman K."/>
            <person name="Thomas B.C."/>
            <person name="Malmstrom R."/>
            <person name="Stieglmeier M."/>
            <person name="Klingl A."/>
            <person name="Woyke T."/>
            <person name="Ryan C.M."/>
            <person name="Banfield J.F."/>
        </authorList>
    </citation>
    <scope>NUCLEOTIDE SEQUENCE [LARGE SCALE GENOMIC DNA]</scope>
</reference>
<dbReference type="Proteomes" id="UP000228777">
    <property type="component" value="Unassembled WGS sequence"/>
</dbReference>
<dbReference type="SUPFAM" id="SSF56059">
    <property type="entry name" value="Glutathione synthetase ATP-binding domain-like"/>
    <property type="match status" value="1"/>
</dbReference>
<evidence type="ECO:0000313" key="6">
    <source>
        <dbReference type="EMBL" id="PIU47163.1"/>
    </source>
</evidence>
<keyword evidence="3 4" id="KW-0067">ATP-binding</keyword>
<dbReference type="AlphaFoldDB" id="A0A2M6Z436"/>
<keyword evidence="2 4" id="KW-0547">Nucleotide-binding</keyword>
<dbReference type="PANTHER" id="PTHR43334">
    <property type="entry name" value="ACETATE--COA LIGASE [ADP-FORMING]"/>
    <property type="match status" value="1"/>
</dbReference>
<evidence type="ECO:0000256" key="2">
    <source>
        <dbReference type="ARBA" id="ARBA00022741"/>
    </source>
</evidence>
<dbReference type="InterPro" id="IPR011761">
    <property type="entry name" value="ATP-grasp"/>
</dbReference>
<evidence type="ECO:0000256" key="4">
    <source>
        <dbReference type="PROSITE-ProRule" id="PRU00409"/>
    </source>
</evidence>
<dbReference type="Gene3D" id="3.30.470.20">
    <property type="entry name" value="ATP-grasp fold, B domain"/>
    <property type="match status" value="1"/>
</dbReference>
<dbReference type="GO" id="GO:0016874">
    <property type="term" value="F:ligase activity"/>
    <property type="evidence" value="ECO:0007669"/>
    <property type="project" value="UniProtKB-KW"/>
</dbReference>
<dbReference type="InterPro" id="IPR013815">
    <property type="entry name" value="ATP_grasp_subdomain_1"/>
</dbReference>
<sequence>MPLLNFQQTKKLLLKYKIPIYQTEIFNSEKKAEKFVKKIGYPVVLKIFSLTILHKTDMGGVKMNIKNNKELKKAFFDLIKIKRIEGILVQKMGAGKEIVLGMKRDFQFGPVLMFGLGGIFVEALKDVSFRICPVSKKEAIKMIKEIKGYSILKGQRGEKPLAIEKLAPLITKLSNLSLKEKNVKEIDLNPLIINEKGVWAADFKFLV</sequence>
<organism evidence="6 7">
    <name type="scientific">bacterium (Candidatus Gribaldobacteria) CG07_land_8_20_14_0_80_33_18</name>
    <dbReference type="NCBI Taxonomy" id="2014272"/>
    <lineage>
        <taxon>Bacteria</taxon>
        <taxon>Candidatus Gribaldobacteria</taxon>
    </lineage>
</organism>
<evidence type="ECO:0000313" key="7">
    <source>
        <dbReference type="Proteomes" id="UP000228777"/>
    </source>
</evidence>
<dbReference type="GO" id="GO:0046872">
    <property type="term" value="F:metal ion binding"/>
    <property type="evidence" value="ECO:0007669"/>
    <property type="project" value="InterPro"/>
</dbReference>
<evidence type="ECO:0000259" key="5">
    <source>
        <dbReference type="PROSITE" id="PS50975"/>
    </source>
</evidence>
<dbReference type="PANTHER" id="PTHR43334:SF1">
    <property type="entry name" value="3-HYDROXYPROPIONATE--COA LIGASE [ADP-FORMING]"/>
    <property type="match status" value="1"/>
</dbReference>
<proteinExistence type="predicted"/>
<dbReference type="InterPro" id="IPR051538">
    <property type="entry name" value="Acyl-CoA_Synth/Transferase"/>
</dbReference>
<dbReference type="GO" id="GO:0005524">
    <property type="term" value="F:ATP binding"/>
    <property type="evidence" value="ECO:0007669"/>
    <property type="project" value="UniProtKB-UniRule"/>
</dbReference>
<name>A0A2M6Z436_9BACT</name>
<dbReference type="Pfam" id="PF13549">
    <property type="entry name" value="ATP-grasp_5"/>
    <property type="match status" value="1"/>
</dbReference>